<organism evidence="2">
    <name type="scientific">Proboscia inermis</name>
    <dbReference type="NCBI Taxonomy" id="420281"/>
    <lineage>
        <taxon>Eukaryota</taxon>
        <taxon>Sar</taxon>
        <taxon>Stramenopiles</taxon>
        <taxon>Ochrophyta</taxon>
        <taxon>Bacillariophyta</taxon>
        <taxon>Coscinodiscophyceae</taxon>
        <taxon>Rhizosoleniophycidae</taxon>
        <taxon>Rhizosoleniales</taxon>
        <taxon>Rhizosoleniaceae</taxon>
        <taxon>Proboscia</taxon>
    </lineage>
</organism>
<name>A0A7S0GA34_9STRA</name>
<dbReference type="EMBL" id="HBEL01016034">
    <property type="protein sequence ID" value="CAD8411532.1"/>
    <property type="molecule type" value="Transcribed_RNA"/>
</dbReference>
<evidence type="ECO:0000256" key="1">
    <source>
        <dbReference type="SAM" id="MobiDB-lite"/>
    </source>
</evidence>
<proteinExistence type="predicted"/>
<dbReference type="AlphaFoldDB" id="A0A7S0GA34"/>
<feature type="region of interest" description="Disordered" evidence="1">
    <location>
        <begin position="18"/>
        <end position="69"/>
    </location>
</feature>
<reference evidence="2" key="1">
    <citation type="submission" date="2021-01" db="EMBL/GenBank/DDBJ databases">
        <authorList>
            <person name="Corre E."/>
            <person name="Pelletier E."/>
            <person name="Niang G."/>
            <person name="Scheremetjew M."/>
            <person name="Finn R."/>
            <person name="Kale V."/>
            <person name="Holt S."/>
            <person name="Cochrane G."/>
            <person name="Meng A."/>
            <person name="Brown T."/>
            <person name="Cohen L."/>
        </authorList>
    </citation>
    <scope>NUCLEOTIDE SEQUENCE</scope>
    <source>
        <strain evidence="2">CCAP1064/1</strain>
    </source>
</reference>
<gene>
    <name evidence="2" type="ORF">PINE0816_LOCUS7656</name>
</gene>
<feature type="compositionally biased region" description="Basic residues" evidence="1">
    <location>
        <begin position="19"/>
        <end position="30"/>
    </location>
</feature>
<accession>A0A7S0GA34</accession>
<feature type="compositionally biased region" description="Polar residues" evidence="1">
    <location>
        <begin position="55"/>
        <end position="69"/>
    </location>
</feature>
<evidence type="ECO:0000313" key="2">
    <source>
        <dbReference type="EMBL" id="CAD8411532.1"/>
    </source>
</evidence>
<sequence length="426" mass="46405">MLIPAPVEVLAAALVNGEKKKRRGSSHHSSSHASDRSTNNNSSTNTSHSSINTSQLKTTTTRVTGNANASSGDAVFINEEGMLIDSIAAQNAGLLEKPPPTPLFFQQLPSRDEYVTSWHNAVPYLPSCTTTRRRRRVMCSNQSPATAEATNGNEQNMPLHNFVTSQKTASDGVGGAAVTSNKSSGVRTTDVPTNAAKTSAYVSKTTIESPLTYYDICKNENNETEESPGPQVINFRHRPRIGRGGRICLDRLPLPQQQQHSKLSNIGNKSNTCNKQMQQSHTTFCMSNFQSQPTTLPTTLLDLFPSYSIPMSTTAAASSNTTSTTISKHNDTQQTREALGDRIAQICCMPISMSDDEDDEDMPTVASVSHQQNNNNTNNNCGILDYYDPNATGDINDQEEMVVKLSDWIGMEDPAWGNERFVIGPL</sequence>
<feature type="compositionally biased region" description="Low complexity" evidence="1">
    <location>
        <begin position="31"/>
        <end position="54"/>
    </location>
</feature>
<protein>
    <submittedName>
        <fullName evidence="2">Uncharacterized protein</fullName>
    </submittedName>
</protein>